<keyword evidence="1" id="KW-1133">Transmembrane helix</keyword>
<dbReference type="OrthoDB" id="9808870at2"/>
<protein>
    <submittedName>
        <fullName evidence="2">HupE/UreJ family protein</fullName>
    </submittedName>
</protein>
<proteinExistence type="predicted"/>
<dbReference type="InterPro" id="IPR032809">
    <property type="entry name" value="Put_HupE_UreJ"/>
</dbReference>
<organism evidence="2 3">
    <name type="scientific">Paenibacillus nanensis</name>
    <dbReference type="NCBI Taxonomy" id="393251"/>
    <lineage>
        <taxon>Bacteria</taxon>
        <taxon>Bacillati</taxon>
        <taxon>Bacillota</taxon>
        <taxon>Bacilli</taxon>
        <taxon>Bacillales</taxon>
        <taxon>Paenibacillaceae</taxon>
        <taxon>Paenibacillus</taxon>
    </lineage>
</organism>
<feature type="transmembrane region" description="Helical" evidence="1">
    <location>
        <begin position="361"/>
        <end position="378"/>
    </location>
</feature>
<reference evidence="2 3" key="1">
    <citation type="submission" date="2018-09" db="EMBL/GenBank/DDBJ databases">
        <title>Paenibacillus aracenensis nov. sp. isolated from a cave in southern Spain.</title>
        <authorList>
            <person name="Jurado V."/>
            <person name="Gutierrez-Patricio S."/>
            <person name="Gonzalez-Pimentel J.L."/>
            <person name="Miller A.Z."/>
            <person name="Laiz L."/>
            <person name="Saiz-Jimenez C."/>
        </authorList>
    </citation>
    <scope>NUCLEOTIDE SEQUENCE [LARGE SCALE GENOMIC DNA]</scope>
    <source>
        <strain evidence="2 3">DSM 22867</strain>
    </source>
</reference>
<feature type="transmembrane region" description="Helical" evidence="1">
    <location>
        <begin position="297"/>
        <end position="315"/>
    </location>
</feature>
<keyword evidence="3" id="KW-1185">Reference proteome</keyword>
<feature type="transmembrane region" description="Helical" evidence="1">
    <location>
        <begin position="327"/>
        <end position="349"/>
    </location>
</feature>
<comment type="caution">
    <text evidence="2">The sequence shown here is derived from an EMBL/GenBank/DDBJ whole genome shotgun (WGS) entry which is preliminary data.</text>
</comment>
<dbReference type="Pfam" id="PF13795">
    <property type="entry name" value="HupE_UreJ_2"/>
    <property type="match status" value="1"/>
</dbReference>
<evidence type="ECO:0000256" key="1">
    <source>
        <dbReference type="SAM" id="Phobius"/>
    </source>
</evidence>
<accession>A0A3A1URI9</accession>
<keyword evidence="1" id="KW-0472">Membrane</keyword>
<sequence length="384" mass="42712">MRVMPDTRKPVYKPIIALVILILLGLPAGRADAHTNTIGFSDITVKAATVQYDLYLDPKEVSQWMDARSSGVFVIDPSAAPLKEGEVRWAEEDLHTLVAENLTVSDGVKPAEASLGKVTIEERNGMPAAHLPLTYAFPEKVQKLHISYRFFYDDMDALHQNIAKIQTETGEVETVFHQTNQTASYVLNAGGGESLQTSVTVPNWLATFADYVWLGMEHIWTGYDHLLFVLALILLKLPIRKYLIILTAFTVGHSITIALASLGIVSLSPSIVEPLIALSIAYVAIENLWLKRIEWRWMVALGFGLIHGFGFAEILKETLGDSYTLPLLSFNLGVELGQIAVLAVVLPLLYYAGRAKWYRKAAYGLSMVITLVGLYWFAERVWFS</sequence>
<keyword evidence="1" id="KW-0812">Transmembrane</keyword>
<evidence type="ECO:0000313" key="2">
    <source>
        <dbReference type="EMBL" id="RIX51169.1"/>
    </source>
</evidence>
<feature type="transmembrane region" description="Helical" evidence="1">
    <location>
        <begin position="242"/>
        <end position="265"/>
    </location>
</feature>
<gene>
    <name evidence="2" type="ORF">D3P08_16950</name>
</gene>
<evidence type="ECO:0000313" key="3">
    <source>
        <dbReference type="Proteomes" id="UP000266482"/>
    </source>
</evidence>
<dbReference type="EMBL" id="QXQA01000011">
    <property type="protein sequence ID" value="RIX51169.1"/>
    <property type="molecule type" value="Genomic_DNA"/>
</dbReference>
<name>A0A3A1URI9_9BACL</name>
<dbReference type="Proteomes" id="UP000266482">
    <property type="component" value="Unassembled WGS sequence"/>
</dbReference>
<feature type="transmembrane region" description="Helical" evidence="1">
    <location>
        <begin position="211"/>
        <end position="235"/>
    </location>
</feature>
<feature type="transmembrane region" description="Helical" evidence="1">
    <location>
        <begin position="271"/>
        <end position="290"/>
    </location>
</feature>
<dbReference type="RefSeq" id="WP_119600902.1">
    <property type="nucleotide sequence ID" value="NZ_QXQA01000011.1"/>
</dbReference>
<dbReference type="AlphaFoldDB" id="A0A3A1URI9"/>